<dbReference type="InterPro" id="IPR010780">
    <property type="entry name" value="DUF1375"/>
</dbReference>
<name>A0A1S1HKW0_PROST</name>
<comment type="caution">
    <text evidence="2">The sequence shown here is derived from an EMBL/GenBank/DDBJ whole genome shotgun (WGS) entry which is preliminary data.</text>
</comment>
<dbReference type="RefSeq" id="WP_070929417.1">
    <property type="nucleotide sequence ID" value="NZ_JBALHY010000004.1"/>
</dbReference>
<sequence>MAVLLITRILVCFTPLLLTGCSSIMSHAGPSDGYYPGSKNSLEMIKDENTGWVMRPLLAIDLPFTAVMDTLLIPLDYVKADSNPEEDSPKKRIEALDKQANAKSNHSQINSESNLN</sequence>
<dbReference type="Proteomes" id="UP000179588">
    <property type="component" value="Unassembled WGS sequence"/>
</dbReference>
<dbReference type="NCBIfam" id="NF008628">
    <property type="entry name" value="PRK11616.1"/>
    <property type="match status" value="1"/>
</dbReference>
<organism evidence="2 3">
    <name type="scientific">Providencia stuartii</name>
    <dbReference type="NCBI Taxonomy" id="588"/>
    <lineage>
        <taxon>Bacteria</taxon>
        <taxon>Pseudomonadati</taxon>
        <taxon>Pseudomonadota</taxon>
        <taxon>Gammaproteobacteria</taxon>
        <taxon>Enterobacterales</taxon>
        <taxon>Morganellaceae</taxon>
        <taxon>Providencia</taxon>
    </lineage>
</organism>
<evidence type="ECO:0000313" key="2">
    <source>
        <dbReference type="EMBL" id="OHT22934.1"/>
    </source>
</evidence>
<gene>
    <name evidence="2" type="ORF">A3Q29_08285</name>
</gene>
<evidence type="ECO:0000313" key="3">
    <source>
        <dbReference type="Proteomes" id="UP000179588"/>
    </source>
</evidence>
<dbReference type="AlphaFoldDB" id="A0A1S1HKW0"/>
<evidence type="ECO:0008006" key="4">
    <source>
        <dbReference type="Google" id="ProtNLM"/>
    </source>
</evidence>
<keyword evidence="3" id="KW-1185">Reference proteome</keyword>
<dbReference type="Pfam" id="PF07119">
    <property type="entry name" value="DUF1375"/>
    <property type="match status" value="1"/>
</dbReference>
<keyword evidence="1" id="KW-0732">Signal</keyword>
<accession>A0A1S1HKW0</accession>
<dbReference type="EMBL" id="LVIE01000201">
    <property type="protein sequence ID" value="OHT22934.1"/>
    <property type="molecule type" value="Genomic_DNA"/>
</dbReference>
<evidence type="ECO:0000256" key="1">
    <source>
        <dbReference type="SAM" id="SignalP"/>
    </source>
</evidence>
<proteinExistence type="predicted"/>
<protein>
    <recommendedName>
        <fullName evidence="4">YceK/YidQ family lipoprotein</fullName>
    </recommendedName>
</protein>
<reference evidence="2 3" key="1">
    <citation type="submission" date="2016-03" db="EMBL/GenBank/DDBJ databases">
        <title>Genome sequence of Providencia stuartii strain, isolated from the salivary glands of larval Lucilia sericata.</title>
        <authorList>
            <person name="Yuan Y."/>
            <person name="Zhang Y."/>
            <person name="Fu S."/>
            <person name="Crippen T.L."/>
            <person name="Visi D."/>
            <person name="Benbow M.E."/>
            <person name="Allen M."/>
            <person name="Tomberlin J.K."/>
            <person name="Sze S.-H."/>
            <person name="Tarone A.M."/>
        </authorList>
    </citation>
    <scope>NUCLEOTIDE SEQUENCE [LARGE SCALE GENOMIC DNA]</scope>
    <source>
        <strain evidence="2 3">Crippen</strain>
    </source>
</reference>
<feature type="signal peptide" evidence="1">
    <location>
        <begin position="1"/>
        <end position="28"/>
    </location>
</feature>
<feature type="chain" id="PRO_5010283758" description="YceK/YidQ family lipoprotein" evidence="1">
    <location>
        <begin position="29"/>
        <end position="116"/>
    </location>
</feature>